<dbReference type="EMBL" id="PHEX01000028">
    <property type="protein sequence ID" value="PKQ28189.1"/>
    <property type="molecule type" value="Genomic_DNA"/>
</dbReference>
<name>A0A2N3G643_9ACTN</name>
<dbReference type="InterPro" id="IPR031107">
    <property type="entry name" value="Small_HSP"/>
</dbReference>
<dbReference type="InterPro" id="IPR002068">
    <property type="entry name" value="A-crystallin/Hsp20_dom"/>
</dbReference>
<dbReference type="AlphaFoldDB" id="A0A2N3G643"/>
<comment type="caution">
    <text evidence="4">The sequence shown here is derived from an EMBL/GenBank/DDBJ whole genome shotgun (WGS) entry which is preliminary data.</text>
</comment>
<dbReference type="PROSITE" id="PS01031">
    <property type="entry name" value="SHSP"/>
    <property type="match status" value="1"/>
</dbReference>
<gene>
    <name evidence="4" type="ORF">CVT63_04095</name>
</gene>
<dbReference type="PANTHER" id="PTHR11527">
    <property type="entry name" value="HEAT-SHOCK PROTEIN 20 FAMILY MEMBER"/>
    <property type="match status" value="1"/>
</dbReference>
<proteinExistence type="inferred from homology"/>
<reference evidence="4 5" key="1">
    <citation type="journal article" date="2017" name="ISME J.">
        <title>Potential for microbial H2 and metal transformations associated with novel bacteria and archaea in deep terrestrial subsurface sediments.</title>
        <authorList>
            <person name="Hernsdorf A.W."/>
            <person name="Amano Y."/>
            <person name="Miyakawa K."/>
            <person name="Ise K."/>
            <person name="Suzuki Y."/>
            <person name="Anantharaman K."/>
            <person name="Probst A."/>
            <person name="Burstein D."/>
            <person name="Thomas B.C."/>
            <person name="Banfield J.F."/>
        </authorList>
    </citation>
    <scope>NUCLEOTIDE SEQUENCE [LARGE SCALE GENOMIC DNA]</scope>
    <source>
        <strain evidence="4">HGW-Actinobacteria-3</strain>
    </source>
</reference>
<accession>A0A2N3G643</accession>
<sequence length="146" mass="16761">MEEEVCLMAPEDIQSELVLFFEHLDRWKRPVFFFEKAWQPLCDVSETAEEVIVVVDLAGVESENVRVSVHGEYLCVNGIRREPPTVPRRRYHRMEINYGIFEREVPLPSRVDAGAAKAVYVDGFMEIRLPKVPKAPSGEVEIDVDT</sequence>
<dbReference type="CDD" id="cd06464">
    <property type="entry name" value="ACD_sHsps-like"/>
    <property type="match status" value="1"/>
</dbReference>
<evidence type="ECO:0000313" key="5">
    <source>
        <dbReference type="Proteomes" id="UP000233654"/>
    </source>
</evidence>
<evidence type="ECO:0000256" key="1">
    <source>
        <dbReference type="PROSITE-ProRule" id="PRU00285"/>
    </source>
</evidence>
<evidence type="ECO:0000256" key="2">
    <source>
        <dbReference type="RuleBase" id="RU003616"/>
    </source>
</evidence>
<evidence type="ECO:0000313" key="4">
    <source>
        <dbReference type="EMBL" id="PKQ28189.1"/>
    </source>
</evidence>
<dbReference type="Gene3D" id="2.60.40.790">
    <property type="match status" value="1"/>
</dbReference>
<dbReference type="InterPro" id="IPR008978">
    <property type="entry name" value="HSP20-like_chaperone"/>
</dbReference>
<feature type="domain" description="SHSP" evidence="3">
    <location>
        <begin position="32"/>
        <end position="145"/>
    </location>
</feature>
<dbReference type="SUPFAM" id="SSF49764">
    <property type="entry name" value="HSP20-like chaperones"/>
    <property type="match status" value="1"/>
</dbReference>
<dbReference type="Proteomes" id="UP000233654">
    <property type="component" value="Unassembled WGS sequence"/>
</dbReference>
<dbReference type="Pfam" id="PF00011">
    <property type="entry name" value="HSP20"/>
    <property type="match status" value="1"/>
</dbReference>
<comment type="similarity">
    <text evidence="1 2">Belongs to the small heat shock protein (HSP20) family.</text>
</comment>
<protein>
    <recommendedName>
        <fullName evidence="3">SHSP domain-containing protein</fullName>
    </recommendedName>
</protein>
<evidence type="ECO:0000259" key="3">
    <source>
        <dbReference type="PROSITE" id="PS01031"/>
    </source>
</evidence>
<organism evidence="4 5">
    <name type="scientific">Candidatus Anoxymicrobium japonicum</name>
    <dbReference type="NCBI Taxonomy" id="2013648"/>
    <lineage>
        <taxon>Bacteria</taxon>
        <taxon>Bacillati</taxon>
        <taxon>Actinomycetota</taxon>
        <taxon>Candidatus Geothermincolia</taxon>
        <taxon>Candidatus Geothermincolales</taxon>
        <taxon>Candidatus Anoxymicrobiaceae</taxon>
        <taxon>Candidatus Anoxymicrobium</taxon>
    </lineage>
</organism>